<organism evidence="1 2">
    <name type="scientific">Artomyces pyxidatus</name>
    <dbReference type="NCBI Taxonomy" id="48021"/>
    <lineage>
        <taxon>Eukaryota</taxon>
        <taxon>Fungi</taxon>
        <taxon>Dikarya</taxon>
        <taxon>Basidiomycota</taxon>
        <taxon>Agaricomycotina</taxon>
        <taxon>Agaricomycetes</taxon>
        <taxon>Russulales</taxon>
        <taxon>Auriscalpiaceae</taxon>
        <taxon>Artomyces</taxon>
    </lineage>
</organism>
<dbReference type="Proteomes" id="UP000814140">
    <property type="component" value="Unassembled WGS sequence"/>
</dbReference>
<evidence type="ECO:0000313" key="2">
    <source>
        <dbReference type="Proteomes" id="UP000814140"/>
    </source>
</evidence>
<accession>A0ACB8SG39</accession>
<comment type="caution">
    <text evidence="1">The sequence shown here is derived from an EMBL/GenBank/DDBJ whole genome shotgun (WGS) entry which is preliminary data.</text>
</comment>
<reference evidence="1" key="2">
    <citation type="journal article" date="2022" name="New Phytol.">
        <title>Evolutionary transition to the ectomycorrhizal habit in the genomes of a hyperdiverse lineage of mushroom-forming fungi.</title>
        <authorList>
            <person name="Looney B."/>
            <person name="Miyauchi S."/>
            <person name="Morin E."/>
            <person name="Drula E."/>
            <person name="Courty P.E."/>
            <person name="Kohler A."/>
            <person name="Kuo A."/>
            <person name="LaButti K."/>
            <person name="Pangilinan J."/>
            <person name="Lipzen A."/>
            <person name="Riley R."/>
            <person name="Andreopoulos W."/>
            <person name="He G."/>
            <person name="Johnson J."/>
            <person name="Nolan M."/>
            <person name="Tritt A."/>
            <person name="Barry K.W."/>
            <person name="Grigoriev I.V."/>
            <person name="Nagy L.G."/>
            <person name="Hibbett D."/>
            <person name="Henrissat B."/>
            <person name="Matheny P.B."/>
            <person name="Labbe J."/>
            <person name="Martin F.M."/>
        </authorList>
    </citation>
    <scope>NUCLEOTIDE SEQUENCE</scope>
    <source>
        <strain evidence="1">HHB10654</strain>
    </source>
</reference>
<keyword evidence="2" id="KW-1185">Reference proteome</keyword>
<dbReference type="EMBL" id="MU277354">
    <property type="protein sequence ID" value="KAI0054736.1"/>
    <property type="molecule type" value="Genomic_DNA"/>
</dbReference>
<name>A0ACB8SG39_9AGAM</name>
<protein>
    <submittedName>
        <fullName evidence="1">Uncharacterized protein</fullName>
    </submittedName>
</protein>
<reference evidence="1" key="1">
    <citation type="submission" date="2021-03" db="EMBL/GenBank/DDBJ databases">
        <authorList>
            <consortium name="DOE Joint Genome Institute"/>
            <person name="Ahrendt S."/>
            <person name="Looney B.P."/>
            <person name="Miyauchi S."/>
            <person name="Morin E."/>
            <person name="Drula E."/>
            <person name="Courty P.E."/>
            <person name="Chicoki N."/>
            <person name="Fauchery L."/>
            <person name="Kohler A."/>
            <person name="Kuo A."/>
            <person name="Labutti K."/>
            <person name="Pangilinan J."/>
            <person name="Lipzen A."/>
            <person name="Riley R."/>
            <person name="Andreopoulos W."/>
            <person name="He G."/>
            <person name="Johnson J."/>
            <person name="Barry K.W."/>
            <person name="Grigoriev I.V."/>
            <person name="Nagy L."/>
            <person name="Hibbett D."/>
            <person name="Henrissat B."/>
            <person name="Matheny P.B."/>
            <person name="Labbe J."/>
            <person name="Martin F."/>
        </authorList>
    </citation>
    <scope>NUCLEOTIDE SEQUENCE</scope>
    <source>
        <strain evidence="1">HHB10654</strain>
    </source>
</reference>
<gene>
    <name evidence="1" type="ORF">BV25DRAFT_1922419</name>
</gene>
<sequence>MASVKAYAEEGIEMASGDGVVRRCHPIFACFVGDYPEQVLVACIKYGQCPKCTVSPDELGELKTSPECKLVPVLQALSAIDRGPAEHVDACAAAGIKPIYHPFWEGLRFSHVFRAFTPDILHQLYQGVIKHLVSWLKTAFDPEELDAHCARMPPNHNLRLFSGGISHLSRVSGQEHKDICRVLLGLVIGLRLPGGLSPVRLVRAVRALLDFLYLAQYPSHSDETLKYLNEAMARFHANKDILLVAGVRENFNIPKLHSLLHYVPSIKLFGTTDNYNTEYSERLHIDYAKDAYRATNRKDVYPQMTKWLQRKEQVLRHEQYVAWRIHKKQVAAEAAAAANAAAAAQAAAAQAAAAHVAHAAPVQAAIAQTAAAKAAAANAAAVAAAAANAAAAEAAAAPSPPEKPHGRIHIARFPNYKSVNLQKLKSAYGAHDFERALVRHILEERNPDMPARQLARVAEDIRLPFRSVAAFNVVKFWLADAQEREPAPETRDAAYARPAYVDTLGRRVPGRFDTVLVDLGDGEASGIEGYRITQIRVIFMLSIKARDAAFPGRNDEDAPRMAYVEWFTPFARVAEDNHDLYRIKRAFKDGQRYASIISVDSIRRSVHLYPQFGPVAPRGWTSTNVLERCSTFFVNCFADRHTYITVY</sequence>
<evidence type="ECO:0000313" key="1">
    <source>
        <dbReference type="EMBL" id="KAI0054736.1"/>
    </source>
</evidence>
<proteinExistence type="predicted"/>